<dbReference type="InterPro" id="IPR035971">
    <property type="entry name" value="CBD_sf"/>
</dbReference>
<dbReference type="GO" id="GO:0008810">
    <property type="term" value="F:cellulase activity"/>
    <property type="evidence" value="ECO:0007669"/>
    <property type="project" value="UniProtKB-EC"/>
</dbReference>
<proteinExistence type="inferred from homology"/>
<evidence type="ECO:0000256" key="2">
    <source>
        <dbReference type="ARBA" id="ARBA00005641"/>
    </source>
</evidence>
<dbReference type="GO" id="GO:0005576">
    <property type="term" value="C:extracellular region"/>
    <property type="evidence" value="ECO:0007669"/>
    <property type="project" value="InterPro"/>
</dbReference>
<dbReference type="SUPFAM" id="SSF57180">
    <property type="entry name" value="Cellulose-binding domain"/>
    <property type="match status" value="1"/>
</dbReference>
<gene>
    <name evidence="12" type="ORF">PENVUL_c020G05346</name>
</gene>
<dbReference type="SUPFAM" id="SSF51445">
    <property type="entry name" value="(Trans)glycosidases"/>
    <property type="match status" value="1"/>
</dbReference>
<feature type="region of interest" description="Disordered" evidence="10">
    <location>
        <begin position="430"/>
        <end position="496"/>
    </location>
</feature>
<accession>A0A1V6RWN1</accession>
<comment type="function">
    <text evidence="7">Has endoglucanase activity on substrates containing beta-1,4 glycosidic bonds, like in carboxymethylcellulose (CMC), hydroxyethylcellulose (HEC) and beta-glucan. Involved in the degradation of complex natural cellulosic substrates.</text>
</comment>
<name>A0A1V6RWN1_9EURO</name>
<dbReference type="InterPro" id="IPR000254">
    <property type="entry name" value="CBD"/>
</dbReference>
<reference evidence="13" key="1">
    <citation type="journal article" date="2017" name="Nat. Microbiol.">
        <title>Global analysis of biosynthetic gene clusters reveals vast potential of secondary metabolite production in Penicillium species.</title>
        <authorList>
            <person name="Nielsen J.C."/>
            <person name="Grijseels S."/>
            <person name="Prigent S."/>
            <person name="Ji B."/>
            <person name="Dainat J."/>
            <person name="Nielsen K.F."/>
            <person name="Frisvad J.C."/>
            <person name="Workman M."/>
            <person name="Nielsen J."/>
        </authorList>
    </citation>
    <scope>NUCLEOTIDE SEQUENCE [LARGE SCALE GENOMIC DNA]</scope>
    <source>
        <strain evidence="13">IBT 29486</strain>
    </source>
</reference>
<evidence type="ECO:0000256" key="6">
    <source>
        <dbReference type="ARBA" id="ARBA00023295"/>
    </source>
</evidence>
<keyword evidence="4" id="KW-0732">Signal</keyword>
<dbReference type="GO" id="GO:0030248">
    <property type="term" value="F:cellulose binding"/>
    <property type="evidence" value="ECO:0007669"/>
    <property type="project" value="InterPro"/>
</dbReference>
<dbReference type="EMBL" id="MDYP01000020">
    <property type="protein sequence ID" value="OQE06046.1"/>
    <property type="molecule type" value="Genomic_DNA"/>
</dbReference>
<evidence type="ECO:0000256" key="1">
    <source>
        <dbReference type="ARBA" id="ARBA00000966"/>
    </source>
</evidence>
<keyword evidence="13" id="KW-1185">Reference proteome</keyword>
<dbReference type="PROSITE" id="PS00562">
    <property type="entry name" value="CBM1_1"/>
    <property type="match status" value="1"/>
</dbReference>
<dbReference type="Pfam" id="PF00150">
    <property type="entry name" value="Cellulase"/>
    <property type="match status" value="1"/>
</dbReference>
<evidence type="ECO:0000259" key="11">
    <source>
        <dbReference type="PROSITE" id="PS51164"/>
    </source>
</evidence>
<dbReference type="EC" id="3.2.1.4" evidence="3"/>
<dbReference type="PROSITE" id="PS51164">
    <property type="entry name" value="CBM1_2"/>
    <property type="match status" value="1"/>
</dbReference>
<evidence type="ECO:0000256" key="4">
    <source>
        <dbReference type="ARBA" id="ARBA00022729"/>
    </source>
</evidence>
<dbReference type="STRING" id="29845.A0A1V6RWN1"/>
<dbReference type="InterPro" id="IPR017853">
    <property type="entry name" value="GH"/>
</dbReference>
<dbReference type="PANTHER" id="PTHR34142:SF1">
    <property type="entry name" value="GLYCOSIDE HYDROLASE FAMILY 5 DOMAIN-CONTAINING PROTEIN"/>
    <property type="match status" value="1"/>
</dbReference>
<sequence>MMNPLCLGLPVGPHQAPFDASVQERIWLYNRRPPQFSRCVQYIHSFIHSLSFRLQDWSLDFPSFLFPHILYRQTRHSLSLHFTMKFTNIVLAASAATVACAYPRGRDVIPTKQTADIKKRGNGFTWVGVSESGAEFGPGNVPGTLEKDYVWPKTSQIQILRDAGMNIFRVPFLMERLVPSSMTGSPDATYLAALKSTVKFITDSGAYAVLDPHNYGRYNGNIITSTSDFKAFWKTVATQFASNEKVVFDTNNEYHDLDQTLVLNLNQAAIDAIRAAGATSQYIFVEGNSWSGAHSWTANNDNLKALTDSEDKIVYEMHQYLDGDSSGTSESCVSATIGKERLESATAWLQDNNKRGFIGEFAGGVNSVCESAVENMLSYMADNSDVWMGAEWWAAGPWWGSYMYSLEPADGPAYATYLPILEKYFVDGSSTPTKPSATSTTTKAAPKTTTTTAAKTTTTAKAPTTTTAEVKVTTTANPNVQVPTSSSSSSSSSTTTAAAKTTVVVAPIVPTTTTAPTTFVTATTTAKATATTAATTTVKSYEQVPTDSPSTGNIAKHYYQCGGINWTGPTVCEAGTTCVVQNPYYHQCVSAL</sequence>
<protein>
    <recommendedName>
        <fullName evidence="3">cellulase</fullName>
        <ecNumber evidence="3">3.2.1.4</ecNumber>
    </recommendedName>
    <alternativeName>
        <fullName evidence="8">Endo-beta-1,4-mannanase F</fullName>
    </alternativeName>
</protein>
<evidence type="ECO:0000256" key="5">
    <source>
        <dbReference type="ARBA" id="ARBA00022801"/>
    </source>
</evidence>
<dbReference type="SMART" id="SM00236">
    <property type="entry name" value="fCBD"/>
    <property type="match status" value="1"/>
</dbReference>
<organism evidence="12 13">
    <name type="scientific">Penicillium vulpinum</name>
    <dbReference type="NCBI Taxonomy" id="29845"/>
    <lineage>
        <taxon>Eukaryota</taxon>
        <taxon>Fungi</taxon>
        <taxon>Dikarya</taxon>
        <taxon>Ascomycota</taxon>
        <taxon>Pezizomycotina</taxon>
        <taxon>Eurotiomycetes</taxon>
        <taxon>Eurotiomycetidae</taxon>
        <taxon>Eurotiales</taxon>
        <taxon>Aspergillaceae</taxon>
        <taxon>Penicillium</taxon>
    </lineage>
</organism>
<evidence type="ECO:0000256" key="8">
    <source>
        <dbReference type="ARBA" id="ARBA00033295"/>
    </source>
</evidence>
<comment type="similarity">
    <text evidence="2 9">Belongs to the glycosyl hydrolase 5 (cellulase A) family.</text>
</comment>
<dbReference type="GO" id="GO:0009251">
    <property type="term" value="P:glucan catabolic process"/>
    <property type="evidence" value="ECO:0007669"/>
    <property type="project" value="UniProtKB-ARBA"/>
</dbReference>
<evidence type="ECO:0000256" key="10">
    <source>
        <dbReference type="SAM" id="MobiDB-lite"/>
    </source>
</evidence>
<keyword evidence="5 9" id="KW-0378">Hydrolase</keyword>
<evidence type="ECO:0000256" key="7">
    <source>
        <dbReference type="ARBA" id="ARBA00025192"/>
    </source>
</evidence>
<keyword evidence="6 9" id="KW-0326">Glycosidase</keyword>
<evidence type="ECO:0000256" key="3">
    <source>
        <dbReference type="ARBA" id="ARBA00012601"/>
    </source>
</evidence>
<dbReference type="FunFam" id="3.20.20.80:FF:000078">
    <property type="entry name" value="Endo-beta-1,4-glucanase B"/>
    <property type="match status" value="1"/>
</dbReference>
<dbReference type="Pfam" id="PF00734">
    <property type="entry name" value="CBM_1"/>
    <property type="match status" value="1"/>
</dbReference>
<feature type="domain" description="CBM1" evidence="11">
    <location>
        <begin position="553"/>
        <end position="589"/>
    </location>
</feature>
<dbReference type="PANTHER" id="PTHR34142">
    <property type="entry name" value="ENDO-BETA-1,4-GLUCANASE A"/>
    <property type="match status" value="1"/>
</dbReference>
<dbReference type="Proteomes" id="UP000191518">
    <property type="component" value="Unassembled WGS sequence"/>
</dbReference>
<comment type="caution">
    <text evidence="12">The sequence shown here is derived from an EMBL/GenBank/DDBJ whole genome shotgun (WGS) entry which is preliminary data.</text>
</comment>
<evidence type="ECO:0000313" key="13">
    <source>
        <dbReference type="Proteomes" id="UP000191518"/>
    </source>
</evidence>
<dbReference type="AlphaFoldDB" id="A0A1V6RWN1"/>
<dbReference type="Gene3D" id="3.20.20.80">
    <property type="entry name" value="Glycosidases"/>
    <property type="match status" value="1"/>
</dbReference>
<dbReference type="InterPro" id="IPR001547">
    <property type="entry name" value="Glyco_hydro_5"/>
</dbReference>
<comment type="catalytic activity">
    <reaction evidence="1">
        <text>Endohydrolysis of (1-&gt;4)-beta-D-glucosidic linkages in cellulose, lichenin and cereal beta-D-glucans.</text>
        <dbReference type="EC" id="3.2.1.4"/>
    </reaction>
</comment>
<evidence type="ECO:0000256" key="9">
    <source>
        <dbReference type="RuleBase" id="RU361153"/>
    </source>
</evidence>
<evidence type="ECO:0000313" key="12">
    <source>
        <dbReference type="EMBL" id="OQE06046.1"/>
    </source>
</evidence>